<feature type="domain" description="FDX-ACB" evidence="18">
    <location>
        <begin position="759"/>
        <end position="852"/>
    </location>
</feature>
<evidence type="ECO:0000256" key="3">
    <source>
        <dbReference type="ARBA" id="ARBA00011209"/>
    </source>
</evidence>
<keyword evidence="4 15" id="KW-0963">Cytoplasm</keyword>
<dbReference type="SUPFAM" id="SSF55681">
    <property type="entry name" value="Class II aaRS and biotin synthetases"/>
    <property type="match status" value="1"/>
</dbReference>
<comment type="similarity">
    <text evidence="2 15">Belongs to the phenylalanyl-tRNA synthetase beta subunit family. Type 1 subfamily.</text>
</comment>
<accession>A0A935CF06</accession>
<dbReference type="Gene3D" id="3.30.56.10">
    <property type="match status" value="2"/>
</dbReference>
<dbReference type="HAMAP" id="MF_00283">
    <property type="entry name" value="Phe_tRNA_synth_beta1"/>
    <property type="match status" value="1"/>
</dbReference>
<evidence type="ECO:0000256" key="6">
    <source>
        <dbReference type="ARBA" id="ARBA00022598"/>
    </source>
</evidence>
<dbReference type="FunFam" id="3.30.70.380:FF:000001">
    <property type="entry name" value="Phenylalanine--tRNA ligase beta subunit"/>
    <property type="match status" value="1"/>
</dbReference>
<feature type="binding site" evidence="15">
    <location>
        <position position="494"/>
    </location>
    <ligand>
        <name>Mg(2+)</name>
        <dbReference type="ChEBI" id="CHEBI:18420"/>
        <note>shared with alpha subunit</note>
    </ligand>
</feature>
<evidence type="ECO:0000259" key="18">
    <source>
        <dbReference type="PROSITE" id="PS51447"/>
    </source>
</evidence>
<dbReference type="EC" id="6.1.1.20" evidence="15"/>
<comment type="caution">
    <text evidence="20">The sequence shown here is derived from an EMBL/GenBank/DDBJ whole genome shotgun (WGS) entry which is preliminary data.</text>
</comment>
<evidence type="ECO:0000256" key="15">
    <source>
        <dbReference type="HAMAP-Rule" id="MF_00283"/>
    </source>
</evidence>
<evidence type="ECO:0000256" key="5">
    <source>
        <dbReference type="ARBA" id="ARBA00022555"/>
    </source>
</evidence>
<feature type="binding site" evidence="15">
    <location>
        <position position="491"/>
    </location>
    <ligand>
        <name>Mg(2+)</name>
        <dbReference type="ChEBI" id="CHEBI:18420"/>
        <note>shared with alpha subunit</note>
    </ligand>
</feature>
<protein>
    <recommendedName>
        <fullName evidence="15">Phenylalanine--tRNA ligase beta subunit</fullName>
        <ecNumber evidence="15">6.1.1.20</ecNumber>
    </recommendedName>
    <alternativeName>
        <fullName evidence="15">Phenylalanyl-tRNA synthetase beta subunit</fullName>
        <shortName evidence="15">PheRS</shortName>
    </alternativeName>
</protein>
<dbReference type="SUPFAM" id="SSF54991">
    <property type="entry name" value="Anticodon-binding domain of PheRS"/>
    <property type="match status" value="1"/>
</dbReference>
<evidence type="ECO:0000256" key="12">
    <source>
        <dbReference type="ARBA" id="ARBA00022917"/>
    </source>
</evidence>
<keyword evidence="9 15" id="KW-0067">ATP-binding</keyword>
<evidence type="ECO:0000259" key="17">
    <source>
        <dbReference type="PROSITE" id="PS50886"/>
    </source>
</evidence>
<dbReference type="FunFam" id="3.50.40.10:FF:000001">
    <property type="entry name" value="Phenylalanine--tRNA ligase beta subunit"/>
    <property type="match status" value="1"/>
</dbReference>
<proteinExistence type="inferred from homology"/>
<evidence type="ECO:0000256" key="4">
    <source>
        <dbReference type="ARBA" id="ARBA00022490"/>
    </source>
</evidence>
<dbReference type="Gene3D" id="3.50.40.10">
    <property type="entry name" value="Phenylalanyl-trna Synthetase, Chain B, domain 3"/>
    <property type="match status" value="1"/>
</dbReference>
<organism evidence="20 21">
    <name type="scientific">Candidatus Phosphoribacter hodrii</name>
    <dbReference type="NCBI Taxonomy" id="2953743"/>
    <lineage>
        <taxon>Bacteria</taxon>
        <taxon>Bacillati</taxon>
        <taxon>Actinomycetota</taxon>
        <taxon>Actinomycetes</taxon>
        <taxon>Micrococcales</taxon>
        <taxon>Dermatophilaceae</taxon>
        <taxon>Candidatus Phosphoribacter</taxon>
    </lineage>
</organism>
<dbReference type="InterPro" id="IPR005146">
    <property type="entry name" value="B3/B4_tRNA-bd"/>
</dbReference>
<dbReference type="SUPFAM" id="SSF56037">
    <property type="entry name" value="PheT/TilS domain"/>
    <property type="match status" value="1"/>
</dbReference>
<dbReference type="SUPFAM" id="SSF46955">
    <property type="entry name" value="Putative DNA-binding domain"/>
    <property type="match status" value="1"/>
</dbReference>
<dbReference type="CDD" id="cd00769">
    <property type="entry name" value="PheRS_beta_core"/>
    <property type="match status" value="1"/>
</dbReference>
<evidence type="ECO:0000256" key="11">
    <source>
        <dbReference type="ARBA" id="ARBA00022884"/>
    </source>
</evidence>
<dbReference type="Pfam" id="PF03484">
    <property type="entry name" value="B5"/>
    <property type="match status" value="1"/>
</dbReference>
<dbReference type="InterPro" id="IPR033714">
    <property type="entry name" value="tRNA_bind_bactPheRS"/>
</dbReference>
<dbReference type="GO" id="GO:0006432">
    <property type="term" value="P:phenylalanyl-tRNA aminoacylation"/>
    <property type="evidence" value="ECO:0007669"/>
    <property type="project" value="UniProtKB-UniRule"/>
</dbReference>
<keyword evidence="13 15" id="KW-0030">Aminoacyl-tRNA synthetase</keyword>
<dbReference type="SMART" id="SM00874">
    <property type="entry name" value="B5"/>
    <property type="match status" value="1"/>
</dbReference>
<dbReference type="AlphaFoldDB" id="A0A935CF06"/>
<dbReference type="InterPro" id="IPR020825">
    <property type="entry name" value="Phe-tRNA_synthase-like_B3/B4"/>
</dbReference>
<comment type="cofactor">
    <cofactor evidence="15">
        <name>Mg(2+)</name>
        <dbReference type="ChEBI" id="CHEBI:18420"/>
    </cofactor>
    <text evidence="15">Binds 2 magnesium ions per tetramer.</text>
</comment>
<dbReference type="InterPro" id="IPR041616">
    <property type="entry name" value="PheRS_beta_core"/>
</dbReference>
<dbReference type="InterPro" id="IPR012340">
    <property type="entry name" value="NA-bd_OB-fold"/>
</dbReference>
<dbReference type="GO" id="GO:0004826">
    <property type="term" value="F:phenylalanine-tRNA ligase activity"/>
    <property type="evidence" value="ECO:0007669"/>
    <property type="project" value="UniProtKB-UniRule"/>
</dbReference>
<dbReference type="PROSITE" id="PS51447">
    <property type="entry name" value="FDX_ACB"/>
    <property type="match status" value="1"/>
</dbReference>
<dbReference type="SMART" id="SM00896">
    <property type="entry name" value="FDX-ACB"/>
    <property type="match status" value="1"/>
</dbReference>
<dbReference type="InterPro" id="IPR009061">
    <property type="entry name" value="DNA-bd_dom_put_sf"/>
</dbReference>
<comment type="subunit">
    <text evidence="3 15">Tetramer of two alpha and two beta subunits.</text>
</comment>
<dbReference type="Pfam" id="PF03483">
    <property type="entry name" value="B3_4"/>
    <property type="match status" value="1"/>
</dbReference>
<dbReference type="Proteomes" id="UP000718281">
    <property type="component" value="Unassembled WGS sequence"/>
</dbReference>
<dbReference type="EMBL" id="JADIXZ010000004">
    <property type="protein sequence ID" value="MBK6300576.1"/>
    <property type="molecule type" value="Genomic_DNA"/>
</dbReference>
<dbReference type="InterPro" id="IPR005121">
    <property type="entry name" value="Fdx_antiC-bd"/>
</dbReference>
<evidence type="ECO:0000256" key="2">
    <source>
        <dbReference type="ARBA" id="ARBA00008653"/>
    </source>
</evidence>
<evidence type="ECO:0000256" key="1">
    <source>
        <dbReference type="ARBA" id="ARBA00004496"/>
    </source>
</evidence>
<dbReference type="PANTHER" id="PTHR10947:SF0">
    <property type="entry name" value="PHENYLALANINE--TRNA LIGASE BETA SUBUNIT"/>
    <property type="match status" value="1"/>
</dbReference>
<keyword evidence="7 15" id="KW-0479">Metal-binding</keyword>
<evidence type="ECO:0000256" key="8">
    <source>
        <dbReference type="ARBA" id="ARBA00022741"/>
    </source>
</evidence>
<feature type="binding site" evidence="15">
    <location>
        <position position="485"/>
    </location>
    <ligand>
        <name>Mg(2+)</name>
        <dbReference type="ChEBI" id="CHEBI:18420"/>
        <note>shared with alpha subunit</note>
    </ligand>
</feature>
<dbReference type="PROSITE" id="PS50886">
    <property type="entry name" value="TRBD"/>
    <property type="match status" value="1"/>
</dbReference>
<evidence type="ECO:0000256" key="9">
    <source>
        <dbReference type="ARBA" id="ARBA00022840"/>
    </source>
</evidence>
<evidence type="ECO:0000259" key="19">
    <source>
        <dbReference type="PROSITE" id="PS51483"/>
    </source>
</evidence>
<sequence>MRVPLSWLGELVDLAPGARGAEVAASFVSVGLEEEALHGGDISGPLVVGRVLTFDEQIQKNGKPIRFCTVDVGNHGQRVTDGIPQEIVCGATNFEVGDLVVVVLPGAVLPGGFAISARKTYGRVSNGMICAEDELGLGEDHSGIIVLTDYLGESVAAGLTPGDDALALLALGEQVLELNITPDRGYCFSMRGIAREYWHSQGSPAGAFRDPGVVPTNPPANLDGYAVHLTDAAPIDGAPGCDRYVARIVRGIDPSASSPAWMRTRLTQAGMRPISLAVDVTNYVMLLVGQPLHAFDLDTLSGSITVRRARVGERLTTLDDVERECSPEDLLITDGGQVPLALAGVMGGATSEVTATTTNILIEAAHFDPVTIARTSRRHRLVSEASKRFERGVDPRVADDAAQLAVDLLVEFGGGTVDPGVTDVDTTSPRTAYPLDVTLPGRLVGVDYSRARVVQILTDLGCTVEDPGVAPTEVVFVTPPSWRPDLSDGPDYAEEVARVDGYDRIPSVLPTPSDGRGLTHAQVVRRIVANALVGRGFTEVLSYPFVAADFADVLGMTPDDPRRNAVRLANPLSDQAPLMRTSVLDTLLDSLRRNVSRGQRDVALFELGMVTRPLPGSSNTAPVPGVLERPDDETIASIDAAVPPQPRHVAVVLSGDADRAGWWGPGRAADWTDAIDAVRAVAGALSVPVEVTAADLAPWHPGRCAKVALADGTLLGYAGELHPKVLGRLGLPARTCAAEISVEVLTAASEEPTRLRAFSTQPVALTDVALTVAESVAAGELQAVLREAAGEFLESVILFDVYRGEQVGADKKSMAFRLAFRAPDRTLTTDEVSRFRDAAVAAAAARFGAVQR</sequence>
<dbReference type="InterPro" id="IPR036690">
    <property type="entry name" value="Fdx_antiC-bd_sf"/>
</dbReference>
<comment type="subcellular location">
    <subcellularLocation>
        <location evidence="1 15">Cytoplasm</location>
    </subcellularLocation>
</comment>
<evidence type="ECO:0000256" key="13">
    <source>
        <dbReference type="ARBA" id="ARBA00023146"/>
    </source>
</evidence>
<keyword evidence="11 16" id="KW-0694">RNA-binding</keyword>
<name>A0A935CF06_9MICO</name>
<evidence type="ECO:0000256" key="7">
    <source>
        <dbReference type="ARBA" id="ARBA00022723"/>
    </source>
</evidence>
<dbReference type="PROSITE" id="PS51483">
    <property type="entry name" value="B5"/>
    <property type="match status" value="1"/>
</dbReference>
<dbReference type="SUPFAM" id="SSF50249">
    <property type="entry name" value="Nucleic acid-binding proteins"/>
    <property type="match status" value="1"/>
</dbReference>
<keyword evidence="10 15" id="KW-0460">Magnesium</keyword>
<dbReference type="GO" id="GO:0009328">
    <property type="term" value="C:phenylalanine-tRNA ligase complex"/>
    <property type="evidence" value="ECO:0007669"/>
    <property type="project" value="TreeGrafter"/>
</dbReference>
<feature type="domain" description="B5" evidence="19">
    <location>
        <begin position="428"/>
        <end position="507"/>
    </location>
</feature>
<gene>
    <name evidence="15" type="primary">pheT</name>
    <name evidence="20" type="ORF">IPF40_05830</name>
</gene>
<dbReference type="InterPro" id="IPR004532">
    <property type="entry name" value="Phe-tRNA-ligase_IIc_bsu_bact"/>
</dbReference>
<dbReference type="NCBIfam" id="TIGR00472">
    <property type="entry name" value="pheT_bact"/>
    <property type="match status" value="1"/>
</dbReference>
<evidence type="ECO:0000256" key="16">
    <source>
        <dbReference type="PROSITE-ProRule" id="PRU00209"/>
    </source>
</evidence>
<dbReference type="InterPro" id="IPR002547">
    <property type="entry name" value="tRNA-bd_dom"/>
</dbReference>
<dbReference type="Gene3D" id="3.30.930.10">
    <property type="entry name" value="Bira Bifunctional Protein, Domain 2"/>
    <property type="match status" value="1"/>
</dbReference>
<dbReference type="GO" id="GO:0000049">
    <property type="term" value="F:tRNA binding"/>
    <property type="evidence" value="ECO:0007669"/>
    <property type="project" value="UniProtKB-UniRule"/>
</dbReference>
<evidence type="ECO:0000313" key="20">
    <source>
        <dbReference type="EMBL" id="MBK6300576.1"/>
    </source>
</evidence>
<evidence type="ECO:0000256" key="10">
    <source>
        <dbReference type="ARBA" id="ARBA00022842"/>
    </source>
</evidence>
<dbReference type="SMART" id="SM00873">
    <property type="entry name" value="B3_4"/>
    <property type="match status" value="1"/>
</dbReference>
<dbReference type="Gene3D" id="3.30.70.380">
    <property type="entry name" value="Ferrodoxin-fold anticodon-binding domain"/>
    <property type="match status" value="1"/>
</dbReference>
<comment type="catalytic activity">
    <reaction evidence="14 15">
        <text>tRNA(Phe) + L-phenylalanine + ATP = L-phenylalanyl-tRNA(Phe) + AMP + diphosphate + H(+)</text>
        <dbReference type="Rhea" id="RHEA:19413"/>
        <dbReference type="Rhea" id="RHEA-COMP:9668"/>
        <dbReference type="Rhea" id="RHEA-COMP:9699"/>
        <dbReference type="ChEBI" id="CHEBI:15378"/>
        <dbReference type="ChEBI" id="CHEBI:30616"/>
        <dbReference type="ChEBI" id="CHEBI:33019"/>
        <dbReference type="ChEBI" id="CHEBI:58095"/>
        <dbReference type="ChEBI" id="CHEBI:78442"/>
        <dbReference type="ChEBI" id="CHEBI:78531"/>
        <dbReference type="ChEBI" id="CHEBI:456215"/>
        <dbReference type="EC" id="6.1.1.20"/>
    </reaction>
</comment>
<dbReference type="Pfam" id="PF03147">
    <property type="entry name" value="FDX-ACB"/>
    <property type="match status" value="1"/>
</dbReference>
<dbReference type="GO" id="GO:0005524">
    <property type="term" value="F:ATP binding"/>
    <property type="evidence" value="ECO:0007669"/>
    <property type="project" value="UniProtKB-UniRule"/>
</dbReference>
<dbReference type="GO" id="GO:0000287">
    <property type="term" value="F:magnesium ion binding"/>
    <property type="evidence" value="ECO:0007669"/>
    <property type="project" value="UniProtKB-UniRule"/>
</dbReference>
<keyword evidence="6 15" id="KW-0436">Ligase</keyword>
<dbReference type="Gene3D" id="2.40.50.140">
    <property type="entry name" value="Nucleic acid-binding proteins"/>
    <property type="match status" value="1"/>
</dbReference>
<dbReference type="InterPro" id="IPR045060">
    <property type="entry name" value="Phe-tRNA-ligase_IIc_bsu"/>
</dbReference>
<feature type="domain" description="TRNA-binding" evidence="17">
    <location>
        <begin position="40"/>
        <end position="160"/>
    </location>
</feature>
<keyword evidence="5 16" id="KW-0820">tRNA-binding</keyword>
<keyword evidence="12 15" id="KW-0648">Protein biosynthesis</keyword>
<dbReference type="Pfam" id="PF01588">
    <property type="entry name" value="tRNA_bind"/>
    <property type="match status" value="1"/>
</dbReference>
<dbReference type="InterPro" id="IPR045864">
    <property type="entry name" value="aa-tRNA-synth_II/BPL/LPL"/>
</dbReference>
<dbReference type="PANTHER" id="PTHR10947">
    <property type="entry name" value="PHENYLALANYL-TRNA SYNTHETASE BETA CHAIN AND LEUCINE-RICH REPEAT-CONTAINING PROTEIN 47"/>
    <property type="match status" value="1"/>
</dbReference>
<evidence type="ECO:0000256" key="14">
    <source>
        <dbReference type="ARBA" id="ARBA00049255"/>
    </source>
</evidence>
<feature type="binding site" evidence="15">
    <location>
        <position position="495"/>
    </location>
    <ligand>
        <name>Mg(2+)</name>
        <dbReference type="ChEBI" id="CHEBI:18420"/>
        <note>shared with alpha subunit</note>
    </ligand>
</feature>
<keyword evidence="8 15" id="KW-0547">Nucleotide-binding</keyword>
<evidence type="ECO:0000313" key="21">
    <source>
        <dbReference type="Proteomes" id="UP000718281"/>
    </source>
</evidence>
<dbReference type="Pfam" id="PF17759">
    <property type="entry name" value="tRNA_synthFbeta"/>
    <property type="match status" value="1"/>
</dbReference>
<dbReference type="InterPro" id="IPR005147">
    <property type="entry name" value="tRNA_synthase_B5-dom"/>
</dbReference>
<dbReference type="CDD" id="cd02796">
    <property type="entry name" value="tRNA_bind_bactPheRS"/>
    <property type="match status" value="1"/>
</dbReference>
<dbReference type="FunFam" id="3.30.930.10:FF:000130">
    <property type="entry name" value="Phenylalanine--tRNA ligase beta subunit"/>
    <property type="match status" value="1"/>
</dbReference>
<reference evidence="20 21" key="1">
    <citation type="submission" date="2020-10" db="EMBL/GenBank/DDBJ databases">
        <title>Connecting structure to function with the recovery of over 1000 high-quality activated sludge metagenome-assembled genomes encoding full-length rRNA genes using long-read sequencing.</title>
        <authorList>
            <person name="Singleton C.M."/>
            <person name="Petriglieri F."/>
            <person name="Kristensen J.M."/>
            <person name="Kirkegaard R.H."/>
            <person name="Michaelsen T.Y."/>
            <person name="Andersen M.H."/>
            <person name="Karst S.M."/>
            <person name="Dueholm M.S."/>
            <person name="Nielsen P.H."/>
            <person name="Albertsen M."/>
        </authorList>
    </citation>
    <scope>NUCLEOTIDE SEQUENCE [LARGE SCALE GENOMIC DNA]</scope>
    <source>
        <strain evidence="20">AalE_18-Q3-R2-46_BAT3C.188</strain>
    </source>
</reference>